<organism evidence="2">
    <name type="scientific">Anoplophora glabripennis</name>
    <name type="common">Asian longhorn beetle</name>
    <name type="synonym">Anoplophora nobilis</name>
    <dbReference type="NCBI Taxonomy" id="217634"/>
    <lineage>
        <taxon>Eukaryota</taxon>
        <taxon>Metazoa</taxon>
        <taxon>Ecdysozoa</taxon>
        <taxon>Arthropoda</taxon>
        <taxon>Hexapoda</taxon>
        <taxon>Insecta</taxon>
        <taxon>Pterygota</taxon>
        <taxon>Neoptera</taxon>
        <taxon>Endopterygota</taxon>
        <taxon>Coleoptera</taxon>
        <taxon>Polyphaga</taxon>
        <taxon>Cucujiformia</taxon>
        <taxon>Chrysomeloidea</taxon>
        <taxon>Cerambycidae</taxon>
        <taxon>Lamiinae</taxon>
        <taxon>Lamiini</taxon>
        <taxon>Anoplophora</taxon>
    </lineage>
</organism>
<dbReference type="OrthoDB" id="6152532at2759"/>
<dbReference type="PROSITE" id="PS50003">
    <property type="entry name" value="PH_DOMAIN"/>
    <property type="match status" value="1"/>
</dbReference>
<accession>V5GPW9</accession>
<dbReference type="Gene3D" id="2.30.29.30">
    <property type="entry name" value="Pleckstrin-homology domain (PH domain)/Phosphotyrosine-binding domain (PTB)"/>
    <property type="match status" value="1"/>
</dbReference>
<feature type="domain" description="PH" evidence="1">
    <location>
        <begin position="1"/>
        <end position="98"/>
    </location>
</feature>
<name>V5GPW9_ANOGL</name>
<dbReference type="InterPro" id="IPR011993">
    <property type="entry name" value="PH-like_dom_sf"/>
</dbReference>
<protein>
    <recommendedName>
        <fullName evidence="1">PH domain-containing protein</fullName>
    </recommendedName>
</protein>
<dbReference type="AlphaFoldDB" id="V5GPW9"/>
<dbReference type="Pfam" id="PF22697">
    <property type="entry name" value="SOS1_NGEF_PH"/>
    <property type="match status" value="1"/>
</dbReference>
<dbReference type="SUPFAM" id="SSF50729">
    <property type="entry name" value="PH domain-like"/>
    <property type="match status" value="1"/>
</dbReference>
<dbReference type="InterPro" id="IPR055251">
    <property type="entry name" value="SOS1_NGEF_PH"/>
</dbReference>
<dbReference type="EMBL" id="GALX01002287">
    <property type="protein sequence ID" value="JAB66179.1"/>
    <property type="molecule type" value="Transcribed_RNA"/>
</dbReference>
<proteinExistence type="predicted"/>
<evidence type="ECO:0000313" key="2">
    <source>
        <dbReference type="EMBL" id="JAB66179.1"/>
    </source>
</evidence>
<dbReference type="InterPro" id="IPR001849">
    <property type="entry name" value="PH_domain"/>
</dbReference>
<evidence type="ECO:0000259" key="1">
    <source>
        <dbReference type="PROSITE" id="PS50003"/>
    </source>
</evidence>
<sequence>MKDKFKLRKPKKKKLIVFLFEKIMILTTEHKKEETYYYYASIKISNLSLAPLTHNKKKLLLKDFTHSKYSKNDIEYQLEAKTEEMQNTWREIIQKCLWLQLLSAKDEQNG</sequence>
<reference evidence="2" key="1">
    <citation type="submission" date="2013-07" db="EMBL/GenBank/DDBJ databases">
        <title>Midgut Transcriptome Profiling of Anoplphora glabripennis, a Lignocellulose Degrading, Wood-Boring Cerambycid.</title>
        <authorList>
            <person name="Scully E.D."/>
            <person name="Hoover K."/>
            <person name="Carlson J.E."/>
            <person name="Tien M."/>
            <person name="Geib S.M."/>
        </authorList>
    </citation>
    <scope>NUCLEOTIDE SEQUENCE</scope>
</reference>